<keyword evidence="7" id="KW-0544">Nucleosome core</keyword>
<evidence type="ECO:0000256" key="5">
    <source>
        <dbReference type="ARBA" id="ARBA00023125"/>
    </source>
</evidence>
<gene>
    <name evidence="9" type="ORF">WMSIL1_LOCUS2300</name>
</gene>
<dbReference type="GO" id="GO:0046982">
    <property type="term" value="F:protein heterodimerization activity"/>
    <property type="evidence" value="ECO:0007669"/>
    <property type="project" value="InterPro"/>
</dbReference>
<comment type="subcellular location">
    <subcellularLocation>
        <location evidence="2">Chromosome</location>
    </subcellularLocation>
    <subcellularLocation>
        <location evidence="1">Nucleus</location>
    </subcellularLocation>
</comment>
<name>A0A564Y2J8_HYMDI</name>
<evidence type="ECO:0000256" key="3">
    <source>
        <dbReference type="ARBA" id="ARBA00010343"/>
    </source>
</evidence>
<accession>A0A564Y2J8</accession>
<dbReference type="CDD" id="cd22911">
    <property type="entry name" value="HFD_H3"/>
    <property type="match status" value="1"/>
</dbReference>
<dbReference type="PRINTS" id="PR00622">
    <property type="entry name" value="HISTONEH3"/>
</dbReference>
<dbReference type="GO" id="GO:0000786">
    <property type="term" value="C:nucleosome"/>
    <property type="evidence" value="ECO:0007669"/>
    <property type="project" value="UniProtKB-KW"/>
</dbReference>
<keyword evidence="10" id="KW-1185">Reference proteome</keyword>
<evidence type="ECO:0000313" key="10">
    <source>
        <dbReference type="Proteomes" id="UP000321570"/>
    </source>
</evidence>
<dbReference type="Pfam" id="PF00125">
    <property type="entry name" value="Histone"/>
    <property type="match status" value="1"/>
</dbReference>
<keyword evidence="5" id="KW-0238">DNA-binding</keyword>
<dbReference type="GO" id="GO:0030527">
    <property type="term" value="F:structural constituent of chromatin"/>
    <property type="evidence" value="ECO:0007669"/>
    <property type="project" value="InterPro"/>
</dbReference>
<sequence length="108" mass="12343">MLPETALDLTKEVTSKPDILGHGRDTLGKTTEFLIRRLPFQRLVLELAHDYKTDSSFQFTAIIALQEACEAYVSGLFEDSNLWAIHTKRVAVMPKDVQLAWRIRGERI</sequence>
<protein>
    <recommendedName>
        <fullName evidence="8">Core Histone H2A/H2B/H3 domain-containing protein</fullName>
    </recommendedName>
</protein>
<dbReference type="AlphaFoldDB" id="A0A564Y2J8"/>
<feature type="domain" description="Core Histone H2A/H2B/H3" evidence="8">
    <location>
        <begin position="28"/>
        <end position="103"/>
    </location>
</feature>
<evidence type="ECO:0000256" key="7">
    <source>
        <dbReference type="ARBA" id="ARBA00023269"/>
    </source>
</evidence>
<dbReference type="Gene3D" id="1.10.20.10">
    <property type="entry name" value="Histone, subunit A"/>
    <property type="match status" value="1"/>
</dbReference>
<dbReference type="Proteomes" id="UP000321570">
    <property type="component" value="Unassembled WGS sequence"/>
</dbReference>
<dbReference type="GO" id="GO:0003677">
    <property type="term" value="F:DNA binding"/>
    <property type="evidence" value="ECO:0007669"/>
    <property type="project" value="UniProtKB-KW"/>
</dbReference>
<evidence type="ECO:0000256" key="2">
    <source>
        <dbReference type="ARBA" id="ARBA00004286"/>
    </source>
</evidence>
<reference evidence="9 10" key="1">
    <citation type="submission" date="2019-07" db="EMBL/GenBank/DDBJ databases">
        <authorList>
            <person name="Jastrzebski P J."/>
            <person name="Paukszto L."/>
            <person name="Jastrzebski P J."/>
        </authorList>
    </citation>
    <scope>NUCLEOTIDE SEQUENCE [LARGE SCALE GENOMIC DNA]</scope>
    <source>
        <strain evidence="9 10">WMS-il1</strain>
    </source>
</reference>
<dbReference type="EMBL" id="CABIJS010000058">
    <property type="protein sequence ID" value="VUZ41471.1"/>
    <property type="molecule type" value="Genomic_DNA"/>
</dbReference>
<keyword evidence="6" id="KW-0539">Nucleus</keyword>
<dbReference type="InterPro" id="IPR000164">
    <property type="entry name" value="Histone_H3/CENP-A"/>
</dbReference>
<evidence type="ECO:0000256" key="4">
    <source>
        <dbReference type="ARBA" id="ARBA00022454"/>
    </source>
</evidence>
<evidence type="ECO:0000259" key="8">
    <source>
        <dbReference type="Pfam" id="PF00125"/>
    </source>
</evidence>
<dbReference type="GO" id="GO:0005634">
    <property type="term" value="C:nucleus"/>
    <property type="evidence" value="ECO:0007669"/>
    <property type="project" value="UniProtKB-SubCell"/>
</dbReference>
<evidence type="ECO:0000256" key="1">
    <source>
        <dbReference type="ARBA" id="ARBA00004123"/>
    </source>
</evidence>
<comment type="similarity">
    <text evidence="3">Belongs to the histone H3 family.</text>
</comment>
<dbReference type="InterPro" id="IPR009072">
    <property type="entry name" value="Histone-fold"/>
</dbReference>
<dbReference type="SMART" id="SM00428">
    <property type="entry name" value="H3"/>
    <property type="match status" value="1"/>
</dbReference>
<proteinExistence type="inferred from homology"/>
<keyword evidence="4" id="KW-0158">Chromosome</keyword>
<dbReference type="SUPFAM" id="SSF47113">
    <property type="entry name" value="Histone-fold"/>
    <property type="match status" value="1"/>
</dbReference>
<dbReference type="InterPro" id="IPR007125">
    <property type="entry name" value="H2A/H2B/H3"/>
</dbReference>
<dbReference type="FunFam" id="1.10.20.10:FF:000085">
    <property type="entry name" value="Histone H3.2"/>
    <property type="match status" value="1"/>
</dbReference>
<organism evidence="9 10">
    <name type="scientific">Hymenolepis diminuta</name>
    <name type="common">Rat tapeworm</name>
    <dbReference type="NCBI Taxonomy" id="6216"/>
    <lineage>
        <taxon>Eukaryota</taxon>
        <taxon>Metazoa</taxon>
        <taxon>Spiralia</taxon>
        <taxon>Lophotrochozoa</taxon>
        <taxon>Platyhelminthes</taxon>
        <taxon>Cestoda</taxon>
        <taxon>Eucestoda</taxon>
        <taxon>Cyclophyllidea</taxon>
        <taxon>Hymenolepididae</taxon>
        <taxon>Hymenolepis</taxon>
    </lineage>
</organism>
<evidence type="ECO:0000313" key="9">
    <source>
        <dbReference type="EMBL" id="VUZ41471.1"/>
    </source>
</evidence>
<evidence type="ECO:0000256" key="6">
    <source>
        <dbReference type="ARBA" id="ARBA00023242"/>
    </source>
</evidence>
<dbReference type="PANTHER" id="PTHR11426">
    <property type="entry name" value="HISTONE H3"/>
    <property type="match status" value="1"/>
</dbReference>